<feature type="domain" description="Carboxymuconolactone decarboxylase-like" evidence="2">
    <location>
        <begin position="78"/>
        <end position="153"/>
    </location>
</feature>
<gene>
    <name evidence="3" type="ORF">B5M45_17235</name>
</gene>
<evidence type="ECO:0000313" key="3">
    <source>
        <dbReference type="EMBL" id="ORJ58884.1"/>
    </source>
</evidence>
<dbReference type="InterPro" id="IPR029032">
    <property type="entry name" value="AhpD-like"/>
</dbReference>
<dbReference type="InterPro" id="IPR003779">
    <property type="entry name" value="CMD-like"/>
</dbReference>
<keyword evidence="1" id="KW-0732">Signal</keyword>
<sequence>MTTTSPPRLLLRRTYIVLSALSLLMVGSLTAATAPGSHADECGDAGAAPVPASGCLAPAPHPDSNNPPWLAAVMQRDPQFGGTYQALRQRILSDGAIPAKYKLLMGMVTDTIAAHPDGVRSLADNARAAGASEAEITEAVELAYLYGGTAALVMGVNAFPAG</sequence>
<dbReference type="Pfam" id="PF02627">
    <property type="entry name" value="CMD"/>
    <property type="match status" value="1"/>
</dbReference>
<dbReference type="EMBL" id="MZZM01000022">
    <property type="protein sequence ID" value="ORJ58884.1"/>
    <property type="molecule type" value="Genomic_DNA"/>
</dbReference>
<dbReference type="Proteomes" id="UP000193040">
    <property type="component" value="Unassembled WGS sequence"/>
</dbReference>
<proteinExistence type="predicted"/>
<comment type="caution">
    <text evidence="3">The sequence shown here is derived from an EMBL/GenBank/DDBJ whole genome shotgun (WGS) entry which is preliminary data.</text>
</comment>
<organism evidence="3 4">
    <name type="scientific">Mycobacterium simiae</name>
    <name type="common">Mycobacterium habana</name>
    <dbReference type="NCBI Taxonomy" id="1784"/>
    <lineage>
        <taxon>Bacteria</taxon>
        <taxon>Bacillati</taxon>
        <taxon>Actinomycetota</taxon>
        <taxon>Actinomycetes</taxon>
        <taxon>Mycobacteriales</taxon>
        <taxon>Mycobacteriaceae</taxon>
        <taxon>Mycobacterium</taxon>
        <taxon>Mycobacterium simiae complex</taxon>
    </lineage>
</organism>
<dbReference type="RefSeq" id="WP_084951942.1">
    <property type="nucleotide sequence ID" value="NZ_JASWDE010000005.1"/>
</dbReference>
<keyword evidence="4" id="KW-1185">Reference proteome</keyword>
<accession>A0A1X0Y1C3</accession>
<dbReference type="PANTHER" id="PTHR33930:SF2">
    <property type="entry name" value="BLR3452 PROTEIN"/>
    <property type="match status" value="1"/>
</dbReference>
<evidence type="ECO:0000259" key="2">
    <source>
        <dbReference type="Pfam" id="PF02627"/>
    </source>
</evidence>
<dbReference type="Gene3D" id="1.20.1290.10">
    <property type="entry name" value="AhpD-like"/>
    <property type="match status" value="1"/>
</dbReference>
<evidence type="ECO:0000313" key="4">
    <source>
        <dbReference type="Proteomes" id="UP000193040"/>
    </source>
</evidence>
<name>A0A1X0Y1C3_MYCSI</name>
<dbReference type="GO" id="GO:0051920">
    <property type="term" value="F:peroxiredoxin activity"/>
    <property type="evidence" value="ECO:0007669"/>
    <property type="project" value="InterPro"/>
</dbReference>
<reference evidence="3 4" key="1">
    <citation type="submission" date="2017-03" db="EMBL/GenBank/DDBJ databases">
        <title>Genomic insights into Mycobacterium simiae human colonization.</title>
        <authorList>
            <person name="Steffani J.L."/>
            <person name="Brunck M.E."/>
            <person name="Cruz E."/>
            <person name="Montiel R."/>
            <person name="Barona F."/>
        </authorList>
    </citation>
    <scope>NUCLEOTIDE SEQUENCE [LARGE SCALE GENOMIC DNA]</scope>
    <source>
        <strain evidence="3 4">MsiGto</strain>
    </source>
</reference>
<evidence type="ECO:0000256" key="1">
    <source>
        <dbReference type="SAM" id="SignalP"/>
    </source>
</evidence>
<dbReference type="PANTHER" id="PTHR33930">
    <property type="entry name" value="ALKYL HYDROPEROXIDE REDUCTASE AHPD"/>
    <property type="match status" value="1"/>
</dbReference>
<feature type="signal peptide" evidence="1">
    <location>
        <begin position="1"/>
        <end position="31"/>
    </location>
</feature>
<protein>
    <recommendedName>
        <fullName evidence="2">Carboxymuconolactone decarboxylase-like domain-containing protein</fullName>
    </recommendedName>
</protein>
<dbReference type="AlphaFoldDB" id="A0A1X0Y1C3"/>
<dbReference type="SUPFAM" id="SSF69118">
    <property type="entry name" value="AhpD-like"/>
    <property type="match status" value="1"/>
</dbReference>
<feature type="chain" id="PRO_5039620068" description="Carboxymuconolactone decarboxylase-like domain-containing protein" evidence="1">
    <location>
        <begin position="32"/>
        <end position="162"/>
    </location>
</feature>